<protein>
    <submittedName>
        <fullName evidence="2">Uncharacterized protein</fullName>
    </submittedName>
</protein>
<reference evidence="2" key="1">
    <citation type="journal article" date="2014" name="Front. Microbiol.">
        <title>High frequency of phylogenetically diverse reductive dehalogenase-homologous genes in deep subseafloor sedimentary metagenomes.</title>
        <authorList>
            <person name="Kawai M."/>
            <person name="Futagami T."/>
            <person name="Toyoda A."/>
            <person name="Takaki Y."/>
            <person name="Nishi S."/>
            <person name="Hori S."/>
            <person name="Arai W."/>
            <person name="Tsubouchi T."/>
            <person name="Morono Y."/>
            <person name="Uchiyama I."/>
            <person name="Ito T."/>
            <person name="Fujiyama A."/>
            <person name="Inagaki F."/>
            <person name="Takami H."/>
        </authorList>
    </citation>
    <scope>NUCLEOTIDE SEQUENCE</scope>
    <source>
        <strain evidence="2">Expedition CK06-06</strain>
    </source>
</reference>
<gene>
    <name evidence="2" type="ORF">S01H1_47209</name>
</gene>
<keyword evidence="1" id="KW-1133">Transmembrane helix</keyword>
<accession>X0VNC2</accession>
<name>X0VNC2_9ZZZZ</name>
<evidence type="ECO:0000313" key="2">
    <source>
        <dbReference type="EMBL" id="GAG19755.1"/>
    </source>
</evidence>
<feature type="transmembrane region" description="Helical" evidence="1">
    <location>
        <begin position="12"/>
        <end position="35"/>
    </location>
</feature>
<organism evidence="2">
    <name type="scientific">marine sediment metagenome</name>
    <dbReference type="NCBI Taxonomy" id="412755"/>
    <lineage>
        <taxon>unclassified sequences</taxon>
        <taxon>metagenomes</taxon>
        <taxon>ecological metagenomes</taxon>
    </lineage>
</organism>
<proteinExistence type="predicted"/>
<dbReference type="EMBL" id="BARS01030259">
    <property type="protein sequence ID" value="GAG19755.1"/>
    <property type="molecule type" value="Genomic_DNA"/>
</dbReference>
<comment type="caution">
    <text evidence="2">The sequence shown here is derived from an EMBL/GenBank/DDBJ whole genome shotgun (WGS) entry which is preliminary data.</text>
</comment>
<keyword evidence="1" id="KW-0472">Membrane</keyword>
<feature type="non-terminal residue" evidence="2">
    <location>
        <position position="58"/>
    </location>
</feature>
<evidence type="ECO:0000256" key="1">
    <source>
        <dbReference type="SAM" id="Phobius"/>
    </source>
</evidence>
<keyword evidence="1" id="KW-0812">Transmembrane</keyword>
<dbReference type="AlphaFoldDB" id="X0VNC2"/>
<sequence>MKVIKEFFNGIWLMVQCAMVGLGFCFVMAAPAVLMDRYSDDWGYLYILHLIWFIWAVG</sequence>